<dbReference type="EMBL" id="JBHTIR010002287">
    <property type="protein sequence ID" value="MFD0853581.1"/>
    <property type="molecule type" value="Genomic_DNA"/>
</dbReference>
<organism evidence="1 2">
    <name type="scientific">Actinomadura adrarensis</name>
    <dbReference type="NCBI Taxonomy" id="1819600"/>
    <lineage>
        <taxon>Bacteria</taxon>
        <taxon>Bacillati</taxon>
        <taxon>Actinomycetota</taxon>
        <taxon>Actinomycetes</taxon>
        <taxon>Streptosporangiales</taxon>
        <taxon>Thermomonosporaceae</taxon>
        <taxon>Actinomadura</taxon>
    </lineage>
</organism>
<dbReference type="Proteomes" id="UP001597083">
    <property type="component" value="Unassembled WGS sequence"/>
</dbReference>
<name>A0ABW3CGC3_9ACTN</name>
<proteinExistence type="predicted"/>
<keyword evidence="2" id="KW-1185">Reference proteome</keyword>
<reference evidence="2" key="1">
    <citation type="journal article" date="2019" name="Int. J. Syst. Evol. Microbiol.">
        <title>The Global Catalogue of Microorganisms (GCM) 10K type strain sequencing project: providing services to taxonomists for standard genome sequencing and annotation.</title>
        <authorList>
            <consortium name="The Broad Institute Genomics Platform"/>
            <consortium name="The Broad Institute Genome Sequencing Center for Infectious Disease"/>
            <person name="Wu L."/>
            <person name="Ma J."/>
        </authorList>
    </citation>
    <scope>NUCLEOTIDE SEQUENCE [LARGE SCALE GENOMIC DNA]</scope>
    <source>
        <strain evidence="2">JCM 31696</strain>
    </source>
</reference>
<sequence length="67" mass="7555">MRLHPRTLPVQSAGAELKAQLIAFQIEHDLTNVEMLGLLQDAASDVTRRLLRAERHPNDPERKADEA</sequence>
<evidence type="ECO:0000313" key="1">
    <source>
        <dbReference type="EMBL" id="MFD0853581.1"/>
    </source>
</evidence>
<evidence type="ECO:0000313" key="2">
    <source>
        <dbReference type="Proteomes" id="UP001597083"/>
    </source>
</evidence>
<protein>
    <submittedName>
        <fullName evidence="1">Uncharacterized protein</fullName>
    </submittedName>
</protein>
<gene>
    <name evidence="1" type="ORF">ACFQ07_15195</name>
</gene>
<accession>A0ABW3CGC3</accession>
<comment type="caution">
    <text evidence="1">The sequence shown here is derived from an EMBL/GenBank/DDBJ whole genome shotgun (WGS) entry which is preliminary data.</text>
</comment>